<dbReference type="RefSeq" id="WP_045598624.1">
    <property type="nucleotide sequence ID" value="NZ_JAODPZ010000002.1"/>
</dbReference>
<dbReference type="EMBL" id="PDGH01000111">
    <property type="protein sequence ID" value="POB46073.1"/>
    <property type="molecule type" value="Genomic_DNA"/>
</dbReference>
<evidence type="ECO:0000256" key="1">
    <source>
        <dbReference type="SAM" id="Phobius"/>
    </source>
</evidence>
<dbReference type="Proteomes" id="UP000237466">
    <property type="component" value="Unassembled WGS sequence"/>
</dbReference>
<keyword evidence="1" id="KW-0812">Transmembrane</keyword>
<keyword evidence="1" id="KW-0472">Membrane</keyword>
<reference evidence="2 3" key="1">
    <citation type="journal article" date="2018" name="Front. Microbiol.">
        <title>Phylogeny of Vibrio vulnificus from the Analysis of the Core-Genome: Implications for Intra-Species Taxonomy.</title>
        <authorList>
            <person name="Roig F.J."/>
            <person name="Gonzalez-Candelas F."/>
            <person name="Sanjuan E."/>
            <person name="Fouz B."/>
            <person name="Feil E.J."/>
            <person name="Llorens C."/>
            <person name="Baker-Austin C."/>
            <person name="Oliver J.D."/>
            <person name="Danin-Poleg Y."/>
            <person name="Gibas C.J."/>
            <person name="Kashi Y."/>
            <person name="Gulig P.A."/>
            <person name="Morrison S.S."/>
            <person name="Amaro C."/>
        </authorList>
    </citation>
    <scope>NUCLEOTIDE SEQUENCE [LARGE SCALE GENOMIC DNA]</scope>
    <source>
        <strain evidence="2 3">CECT4608</strain>
    </source>
</reference>
<proteinExistence type="predicted"/>
<evidence type="ECO:0000313" key="2">
    <source>
        <dbReference type="EMBL" id="POB46073.1"/>
    </source>
</evidence>
<organism evidence="2 3">
    <name type="scientific">Vibrio vulnificus</name>
    <dbReference type="NCBI Taxonomy" id="672"/>
    <lineage>
        <taxon>Bacteria</taxon>
        <taxon>Pseudomonadati</taxon>
        <taxon>Pseudomonadota</taxon>
        <taxon>Gammaproteobacteria</taxon>
        <taxon>Vibrionales</taxon>
        <taxon>Vibrionaceae</taxon>
        <taxon>Vibrio</taxon>
    </lineage>
</organism>
<protein>
    <submittedName>
        <fullName evidence="2">Uncharacterized protein</fullName>
    </submittedName>
</protein>
<comment type="caution">
    <text evidence="2">The sequence shown here is derived from an EMBL/GenBank/DDBJ whole genome shotgun (WGS) entry which is preliminary data.</text>
</comment>
<accession>A0A2S3R0R0</accession>
<evidence type="ECO:0000313" key="3">
    <source>
        <dbReference type="Proteomes" id="UP000237466"/>
    </source>
</evidence>
<gene>
    <name evidence="2" type="ORF">CRN52_15455</name>
</gene>
<sequence length="159" mass="18617">MLKIIMDGVRKIRSKSQLFFLSLGSLLLSLFLFYLFSLPQISLLISVEKEISGYTNFDIVCQSRKPQAIKIAEYSLDLDYEKCKEIQKAKGDIVIKVYESEFYSKISELYTNNIKVISKDHSYRYYLFSILLGLLWLSISLLLLTMSVIYAIYFFKRLK</sequence>
<name>A0A2S3R0R0_VIBVL</name>
<feature type="transmembrane region" description="Helical" evidence="1">
    <location>
        <begin position="125"/>
        <end position="155"/>
    </location>
</feature>
<feature type="transmembrane region" description="Helical" evidence="1">
    <location>
        <begin position="18"/>
        <end position="36"/>
    </location>
</feature>
<dbReference type="AlphaFoldDB" id="A0A2S3R0R0"/>
<keyword evidence="1" id="KW-1133">Transmembrane helix</keyword>